<proteinExistence type="predicted"/>
<evidence type="ECO:0000313" key="4">
    <source>
        <dbReference type="Proteomes" id="UP000252884"/>
    </source>
</evidence>
<protein>
    <submittedName>
        <fullName evidence="3">Uncharacterized protein DUF4157</fullName>
    </submittedName>
</protein>
<dbReference type="OrthoDB" id="292792at2"/>
<name>A0A368Y8L7_9BURK</name>
<organism evidence="3 4">
    <name type="scientific">Pseudorhodoferax soli</name>
    <dbReference type="NCBI Taxonomy" id="545864"/>
    <lineage>
        <taxon>Bacteria</taxon>
        <taxon>Pseudomonadati</taxon>
        <taxon>Pseudomonadota</taxon>
        <taxon>Betaproteobacteria</taxon>
        <taxon>Burkholderiales</taxon>
        <taxon>Comamonadaceae</taxon>
    </lineage>
</organism>
<evidence type="ECO:0000259" key="2">
    <source>
        <dbReference type="Pfam" id="PF13699"/>
    </source>
</evidence>
<dbReference type="InterPro" id="IPR025295">
    <property type="entry name" value="eCIS_core_dom"/>
</dbReference>
<feature type="region of interest" description="Disordered" evidence="1">
    <location>
        <begin position="1"/>
        <end position="33"/>
    </location>
</feature>
<accession>A0A368Y8L7</accession>
<evidence type="ECO:0000313" key="3">
    <source>
        <dbReference type="EMBL" id="RCW76445.1"/>
    </source>
</evidence>
<feature type="compositionally biased region" description="Basic and acidic residues" evidence="1">
    <location>
        <begin position="1"/>
        <end position="11"/>
    </location>
</feature>
<dbReference type="Pfam" id="PF13699">
    <property type="entry name" value="eCIS_core"/>
    <property type="match status" value="1"/>
</dbReference>
<dbReference type="RefSeq" id="WP_114466507.1">
    <property type="nucleotide sequence ID" value="NZ_QPJK01000001.1"/>
</dbReference>
<gene>
    <name evidence="3" type="ORF">DES41_1011051</name>
</gene>
<dbReference type="Proteomes" id="UP000252884">
    <property type="component" value="Unassembled WGS sequence"/>
</dbReference>
<comment type="caution">
    <text evidence="3">The sequence shown here is derived from an EMBL/GenBank/DDBJ whole genome shotgun (WGS) entry which is preliminary data.</text>
</comment>
<evidence type="ECO:0000256" key="1">
    <source>
        <dbReference type="SAM" id="MobiDB-lite"/>
    </source>
</evidence>
<feature type="domain" description="eCIS core" evidence="2">
    <location>
        <begin position="77"/>
        <end position="142"/>
    </location>
</feature>
<keyword evidence="4" id="KW-1185">Reference proteome</keyword>
<dbReference type="EMBL" id="QPJK01000001">
    <property type="protein sequence ID" value="RCW76445.1"/>
    <property type="molecule type" value="Genomic_DNA"/>
</dbReference>
<reference evidence="3 4" key="1">
    <citation type="submission" date="2018-07" db="EMBL/GenBank/DDBJ databases">
        <title>Genomic Encyclopedia of Type Strains, Phase IV (KMG-IV): sequencing the most valuable type-strain genomes for metagenomic binning, comparative biology and taxonomic classification.</title>
        <authorList>
            <person name="Goeker M."/>
        </authorList>
    </citation>
    <scope>NUCLEOTIDE SEQUENCE [LARGE SCALE GENOMIC DNA]</scope>
    <source>
        <strain evidence="3 4">DSM 21634</strain>
    </source>
</reference>
<dbReference type="AlphaFoldDB" id="A0A368Y8L7"/>
<sequence length="363" mass="39272">MKEAVHAERDSAQVLQERARRSAGAADPLRDSPRLVAQRARIDAAFGAVAQKAGGLEDEEPLQARMETAAPQNETGMPNQLKAGIESLSGMDMSDVRVHRNSDRPAQLNALAYAQGNDIHLGPGQEQHLPHEAWHVAQQAQGRVRPTVQLQGGVGVNDEAALEAEADAMGERARGGFAQRAVPDASESASMGGAAPVQREVKQNTAPWGIHKDKWYTTLAPHSYFATKGEAEAHEAGLQQQQAQQVLLAQQQAQQAWQAVADVQAWNILPSARGHYADGWGQAYGITNDGTLCQYIEDYVADGGEANGVNTIEMGTFQNSWEHISKTCTVAYEVTNRTVTVGNITDVIWRRRVFHCGPSNQGS</sequence>